<dbReference type="PANTHER" id="PTHR34216">
    <property type="match status" value="1"/>
</dbReference>
<dbReference type="Gene3D" id="3.20.20.370">
    <property type="entry name" value="Glycoside hydrolase/deacetylase"/>
    <property type="match status" value="1"/>
</dbReference>
<dbReference type="SUPFAM" id="SSF88713">
    <property type="entry name" value="Glycoside hydrolase/deacetylase"/>
    <property type="match status" value="1"/>
</dbReference>
<dbReference type="InterPro" id="IPR002509">
    <property type="entry name" value="NODB_dom"/>
</dbReference>
<protein>
    <submittedName>
        <fullName evidence="4">Polysaccharide deacetylase family protein</fullName>
    </submittedName>
</protein>
<dbReference type="PANTHER" id="PTHR34216:SF3">
    <property type="entry name" value="POLY-BETA-1,6-N-ACETYL-D-GLUCOSAMINE N-DEACETYLASE"/>
    <property type="match status" value="1"/>
</dbReference>
<dbReference type="Pfam" id="PF01522">
    <property type="entry name" value="Polysacc_deac_1"/>
    <property type="match status" value="1"/>
</dbReference>
<keyword evidence="2" id="KW-0732">Signal</keyword>
<comment type="subcellular location">
    <subcellularLocation>
        <location evidence="1">Secreted</location>
    </subcellularLocation>
</comment>
<evidence type="ECO:0000256" key="2">
    <source>
        <dbReference type="ARBA" id="ARBA00022729"/>
    </source>
</evidence>
<comment type="caution">
    <text evidence="4">The sequence shown here is derived from an EMBL/GenBank/DDBJ whole genome shotgun (WGS) entry which is preliminary data.</text>
</comment>
<dbReference type="EMBL" id="JAGHKO010000001">
    <property type="protein sequence ID" value="MBO9200509.1"/>
    <property type="molecule type" value="Genomic_DNA"/>
</dbReference>
<evidence type="ECO:0000313" key="4">
    <source>
        <dbReference type="EMBL" id="MBO9200509.1"/>
    </source>
</evidence>
<name>A0ABS3YRI9_9BACT</name>
<dbReference type="InterPro" id="IPR011330">
    <property type="entry name" value="Glyco_hydro/deAcase_b/a-brl"/>
</dbReference>
<evidence type="ECO:0000256" key="1">
    <source>
        <dbReference type="ARBA" id="ARBA00004613"/>
    </source>
</evidence>
<organism evidence="4 5">
    <name type="scientific">Niastella soli</name>
    <dbReference type="NCBI Taxonomy" id="2821487"/>
    <lineage>
        <taxon>Bacteria</taxon>
        <taxon>Pseudomonadati</taxon>
        <taxon>Bacteroidota</taxon>
        <taxon>Chitinophagia</taxon>
        <taxon>Chitinophagales</taxon>
        <taxon>Chitinophagaceae</taxon>
        <taxon>Niastella</taxon>
    </lineage>
</organism>
<dbReference type="RefSeq" id="WP_209138550.1">
    <property type="nucleotide sequence ID" value="NZ_JAGHKO010000001.1"/>
</dbReference>
<dbReference type="PROSITE" id="PS51677">
    <property type="entry name" value="NODB"/>
    <property type="match status" value="1"/>
</dbReference>
<proteinExistence type="predicted"/>
<evidence type="ECO:0000313" key="5">
    <source>
        <dbReference type="Proteomes" id="UP000677244"/>
    </source>
</evidence>
<dbReference type="InterPro" id="IPR051398">
    <property type="entry name" value="Polysacch_Deacetylase"/>
</dbReference>
<dbReference type="Proteomes" id="UP000677244">
    <property type="component" value="Unassembled WGS sequence"/>
</dbReference>
<reference evidence="4 5" key="1">
    <citation type="submission" date="2021-03" db="EMBL/GenBank/DDBJ databases">
        <title>Assistant Professor.</title>
        <authorList>
            <person name="Huq M.A."/>
        </authorList>
    </citation>
    <scope>NUCLEOTIDE SEQUENCE [LARGE SCALE GENOMIC DNA]</scope>
    <source>
        <strain evidence="4 5">MAH-29</strain>
    </source>
</reference>
<feature type="domain" description="NodB homology" evidence="3">
    <location>
        <begin position="82"/>
        <end position="327"/>
    </location>
</feature>
<keyword evidence="5" id="KW-1185">Reference proteome</keyword>
<evidence type="ECO:0000259" key="3">
    <source>
        <dbReference type="PROSITE" id="PS51677"/>
    </source>
</evidence>
<gene>
    <name evidence="4" type="ORF">J7I42_09570</name>
</gene>
<sequence>MNKNFRNLLGYFAANTLILTGRVKQATRKALDTECILSLYYHKPAKDEFEFSIRWLKNKGFKFISPHDIEKIINGQIPFPKGAVLLTVDDGWQTNVTNVVEVANRNKVPVTIFVSTTPAEEGAYWWSYVTQARRQGLTSFSKHALKKMPEEERIKILKEIKQMVYPGRDAMTVDQVKMVASSPYVTIGSHTQTHPILINCPETQVYEELKGSRQKLESWIGKEVAYFAYPNGDFSRREIKILKTLNYRLAFSSQPKYLTPALLRESFTIPRFGFLEGASSAENICRLTGVWHSTMQRLHHRGNQSKKDRAWYKDLFFGEDRIQKLDI</sequence>
<accession>A0ABS3YRI9</accession>
<dbReference type="CDD" id="cd10918">
    <property type="entry name" value="CE4_NodB_like_5s_6s"/>
    <property type="match status" value="1"/>
</dbReference>